<organism evidence="1 3">
    <name type="scientific">Dreissena polymorpha</name>
    <name type="common">Zebra mussel</name>
    <name type="synonym">Mytilus polymorpha</name>
    <dbReference type="NCBI Taxonomy" id="45954"/>
    <lineage>
        <taxon>Eukaryota</taxon>
        <taxon>Metazoa</taxon>
        <taxon>Spiralia</taxon>
        <taxon>Lophotrochozoa</taxon>
        <taxon>Mollusca</taxon>
        <taxon>Bivalvia</taxon>
        <taxon>Autobranchia</taxon>
        <taxon>Heteroconchia</taxon>
        <taxon>Euheterodonta</taxon>
        <taxon>Imparidentia</taxon>
        <taxon>Neoheterodontei</taxon>
        <taxon>Myida</taxon>
        <taxon>Dreissenoidea</taxon>
        <taxon>Dreissenidae</taxon>
        <taxon>Dreissena</taxon>
    </lineage>
</organism>
<gene>
    <name evidence="1" type="ORF">DPMN_148833</name>
    <name evidence="2" type="ORF">DPMN_148867</name>
</gene>
<dbReference type="EMBL" id="JAIWYP010000007">
    <property type="protein sequence ID" value="KAH3795284.1"/>
    <property type="molecule type" value="Genomic_DNA"/>
</dbReference>
<reference evidence="1" key="1">
    <citation type="journal article" date="2019" name="bioRxiv">
        <title>The Genome of the Zebra Mussel, Dreissena polymorpha: A Resource for Invasive Species Research.</title>
        <authorList>
            <person name="McCartney M.A."/>
            <person name="Auch B."/>
            <person name="Kono T."/>
            <person name="Mallez S."/>
            <person name="Zhang Y."/>
            <person name="Obille A."/>
            <person name="Becker A."/>
            <person name="Abrahante J.E."/>
            <person name="Garbe J."/>
            <person name="Badalamenti J.P."/>
            <person name="Herman A."/>
            <person name="Mangelson H."/>
            <person name="Liachko I."/>
            <person name="Sullivan S."/>
            <person name="Sone E.D."/>
            <person name="Koren S."/>
            <person name="Silverstein K.A.T."/>
            <person name="Beckman K.B."/>
            <person name="Gohl D.M."/>
        </authorList>
    </citation>
    <scope>NUCLEOTIDE SEQUENCE</scope>
    <source>
        <strain evidence="1">Duluth1</strain>
        <tissue evidence="1">Whole animal</tissue>
    </source>
</reference>
<name>A0A9D4FCN1_DREPO</name>
<protein>
    <submittedName>
        <fullName evidence="1">Uncharacterized protein</fullName>
    </submittedName>
</protein>
<evidence type="ECO:0000313" key="3">
    <source>
        <dbReference type="Proteomes" id="UP000828390"/>
    </source>
</evidence>
<dbReference type="EMBL" id="JAIWYP010000007">
    <property type="protein sequence ID" value="KAH3795317.1"/>
    <property type="molecule type" value="Genomic_DNA"/>
</dbReference>
<evidence type="ECO:0000313" key="1">
    <source>
        <dbReference type="EMBL" id="KAH3795284.1"/>
    </source>
</evidence>
<comment type="caution">
    <text evidence="1">The sequence shown here is derived from an EMBL/GenBank/DDBJ whole genome shotgun (WGS) entry which is preliminary data.</text>
</comment>
<reference evidence="1" key="2">
    <citation type="submission" date="2020-11" db="EMBL/GenBank/DDBJ databases">
        <authorList>
            <person name="McCartney M.A."/>
            <person name="Auch B."/>
            <person name="Kono T."/>
            <person name="Mallez S."/>
            <person name="Becker A."/>
            <person name="Gohl D.M."/>
            <person name="Silverstein K.A.T."/>
            <person name="Koren S."/>
            <person name="Bechman K.B."/>
            <person name="Herman A."/>
            <person name="Abrahante J.E."/>
            <person name="Garbe J."/>
        </authorList>
    </citation>
    <scope>NUCLEOTIDE SEQUENCE</scope>
    <source>
        <strain evidence="1">Duluth1</strain>
        <tissue evidence="1">Whole animal</tissue>
    </source>
</reference>
<sequence length="59" mass="6791">MALFQLRKIEHRLDEVERYHVPSMLNQTGETSITDYGPSDMNTTFNVSEQYPSAVSHDC</sequence>
<proteinExistence type="predicted"/>
<dbReference type="Proteomes" id="UP000828390">
    <property type="component" value="Unassembled WGS sequence"/>
</dbReference>
<accession>A0A9D4FCN1</accession>
<dbReference type="AlphaFoldDB" id="A0A9D4FCN1"/>
<evidence type="ECO:0000313" key="2">
    <source>
        <dbReference type="EMBL" id="KAH3795317.1"/>
    </source>
</evidence>
<keyword evidence="3" id="KW-1185">Reference proteome</keyword>